<dbReference type="InterPro" id="IPR013525">
    <property type="entry name" value="ABC2_TM"/>
</dbReference>
<evidence type="ECO:0000256" key="7">
    <source>
        <dbReference type="ARBA" id="ARBA00022989"/>
    </source>
</evidence>
<dbReference type="InterPro" id="IPR047817">
    <property type="entry name" value="ABC2_TM_bact-type"/>
</dbReference>
<accession>A0ABT2TF86</accession>
<feature type="transmembrane region" description="Helical" evidence="9">
    <location>
        <begin position="176"/>
        <end position="194"/>
    </location>
</feature>
<dbReference type="Pfam" id="PF01061">
    <property type="entry name" value="ABC2_membrane"/>
    <property type="match status" value="1"/>
</dbReference>
<evidence type="ECO:0000256" key="2">
    <source>
        <dbReference type="ARBA" id="ARBA00007783"/>
    </source>
</evidence>
<proteinExistence type="inferred from homology"/>
<keyword evidence="8 9" id="KW-0472">Membrane</keyword>
<evidence type="ECO:0000256" key="6">
    <source>
        <dbReference type="ARBA" id="ARBA00022692"/>
    </source>
</evidence>
<evidence type="ECO:0000256" key="9">
    <source>
        <dbReference type="RuleBase" id="RU361157"/>
    </source>
</evidence>
<reference evidence="11 12" key="1">
    <citation type="journal article" date="2021" name="ISME Commun">
        <title>Automated analysis of genomic sequences facilitates high-throughput and comprehensive description of bacteria.</title>
        <authorList>
            <person name="Hitch T.C.A."/>
        </authorList>
    </citation>
    <scope>NUCLEOTIDE SEQUENCE [LARGE SCALE GENOMIC DNA]</scope>
    <source>
        <strain evidence="11 12">Sanger_109</strain>
    </source>
</reference>
<dbReference type="PANTHER" id="PTHR30413:SF8">
    <property type="entry name" value="TRANSPORT PERMEASE PROTEIN"/>
    <property type="match status" value="1"/>
</dbReference>
<feature type="transmembrane region" description="Helical" evidence="9">
    <location>
        <begin position="143"/>
        <end position="170"/>
    </location>
</feature>
<dbReference type="PRINTS" id="PR00164">
    <property type="entry name" value="ABC2TRNSPORT"/>
</dbReference>
<keyword evidence="4 9" id="KW-1003">Cell membrane</keyword>
<feature type="transmembrane region" description="Helical" evidence="9">
    <location>
        <begin position="37"/>
        <end position="59"/>
    </location>
</feature>
<organism evidence="11 12">
    <name type="scientific">Brotonthovivens ammoniilytica</name>
    <dbReference type="NCBI Taxonomy" id="2981725"/>
    <lineage>
        <taxon>Bacteria</taxon>
        <taxon>Bacillati</taxon>
        <taxon>Bacillota</taxon>
        <taxon>Clostridia</taxon>
        <taxon>Lachnospirales</taxon>
        <taxon>Lachnospiraceae</taxon>
        <taxon>Brotonthovivens</taxon>
    </lineage>
</organism>
<gene>
    <name evidence="11" type="ORF">OCV88_00500</name>
</gene>
<dbReference type="Proteomes" id="UP001652442">
    <property type="component" value="Unassembled WGS sequence"/>
</dbReference>
<dbReference type="PROSITE" id="PS51012">
    <property type="entry name" value="ABC_TM2"/>
    <property type="match status" value="1"/>
</dbReference>
<feature type="transmembrane region" description="Helical" evidence="9">
    <location>
        <begin position="113"/>
        <end position="134"/>
    </location>
</feature>
<feature type="domain" description="ABC transmembrane type-2" evidence="10">
    <location>
        <begin position="35"/>
        <end position="253"/>
    </location>
</feature>
<evidence type="ECO:0000256" key="3">
    <source>
        <dbReference type="ARBA" id="ARBA00022448"/>
    </source>
</evidence>
<evidence type="ECO:0000256" key="4">
    <source>
        <dbReference type="ARBA" id="ARBA00022475"/>
    </source>
</evidence>
<dbReference type="RefSeq" id="WP_158423694.1">
    <property type="nucleotide sequence ID" value="NZ_JAOQJQ010000001.1"/>
</dbReference>
<dbReference type="EMBL" id="JAOQJQ010000001">
    <property type="protein sequence ID" value="MCU6760812.1"/>
    <property type="molecule type" value="Genomic_DNA"/>
</dbReference>
<name>A0ABT2TF86_9FIRM</name>
<dbReference type="InterPro" id="IPR000412">
    <property type="entry name" value="ABC_2_transport"/>
</dbReference>
<sequence>MSKNISDNSQRKQYFFVVRELVSREIKRKYSRSKLGILWSVLNPLLSMAVLSMIFSTMFSRSIENYPIYYLTGYTIWNLFTNATNTAMTSLVDNKTLLLQVKLPKVIFPVARVYTAFVNFLYSLIAYAIMLIVFKVKPDIHMLWFPVIVAFLLLFCMGVSYILTIAFSFFGDIKHLYSVILTLWMYLSAIFYPVDALPDFAYKVIVLNPIYIFIASARNCMMYGVTPSLGQWLRMVLSAGIAYLIGWFCFKKMQDKIIQKI</sequence>
<evidence type="ECO:0000256" key="5">
    <source>
        <dbReference type="ARBA" id="ARBA00022519"/>
    </source>
</evidence>
<evidence type="ECO:0000256" key="1">
    <source>
        <dbReference type="ARBA" id="ARBA00004429"/>
    </source>
</evidence>
<keyword evidence="7 9" id="KW-1133">Transmembrane helix</keyword>
<evidence type="ECO:0000313" key="12">
    <source>
        <dbReference type="Proteomes" id="UP001652442"/>
    </source>
</evidence>
<feature type="transmembrane region" description="Helical" evidence="9">
    <location>
        <begin position="232"/>
        <end position="250"/>
    </location>
</feature>
<keyword evidence="6 9" id="KW-0812">Transmembrane</keyword>
<dbReference type="PIRSF" id="PIRSF006648">
    <property type="entry name" value="DrrB"/>
    <property type="match status" value="1"/>
</dbReference>
<dbReference type="PANTHER" id="PTHR30413">
    <property type="entry name" value="INNER MEMBRANE TRANSPORT PERMEASE"/>
    <property type="match status" value="1"/>
</dbReference>
<comment type="caution">
    <text evidence="9">Lacks conserved residue(s) required for the propagation of feature annotation.</text>
</comment>
<evidence type="ECO:0000313" key="11">
    <source>
        <dbReference type="EMBL" id="MCU6760812.1"/>
    </source>
</evidence>
<comment type="similarity">
    <text evidence="2 9">Belongs to the ABC-2 integral membrane protein family.</text>
</comment>
<keyword evidence="5" id="KW-0997">Cell inner membrane</keyword>
<keyword evidence="3 9" id="KW-0813">Transport</keyword>
<evidence type="ECO:0000259" key="10">
    <source>
        <dbReference type="PROSITE" id="PS51012"/>
    </source>
</evidence>
<protein>
    <recommendedName>
        <fullName evidence="9">Transport permease protein</fullName>
    </recommendedName>
</protein>
<evidence type="ECO:0000256" key="8">
    <source>
        <dbReference type="ARBA" id="ARBA00023136"/>
    </source>
</evidence>
<comment type="caution">
    <text evidence="11">The sequence shown here is derived from an EMBL/GenBank/DDBJ whole genome shotgun (WGS) entry which is preliminary data.</text>
</comment>
<keyword evidence="12" id="KW-1185">Reference proteome</keyword>
<comment type="subcellular location">
    <subcellularLocation>
        <location evidence="1">Cell inner membrane</location>
        <topology evidence="1">Multi-pass membrane protein</topology>
    </subcellularLocation>
    <subcellularLocation>
        <location evidence="9">Cell membrane</location>
        <topology evidence="9">Multi-pass membrane protein</topology>
    </subcellularLocation>
</comment>